<keyword evidence="2" id="KW-1133">Transmembrane helix</keyword>
<evidence type="ECO:0000313" key="4">
    <source>
        <dbReference type="Proteomes" id="UP001219525"/>
    </source>
</evidence>
<dbReference type="EMBL" id="JARJCW010000073">
    <property type="protein sequence ID" value="KAJ7198359.1"/>
    <property type="molecule type" value="Genomic_DNA"/>
</dbReference>
<evidence type="ECO:0000256" key="2">
    <source>
        <dbReference type="SAM" id="Phobius"/>
    </source>
</evidence>
<name>A0AAD6UZU6_9AGAR</name>
<evidence type="ECO:0000256" key="1">
    <source>
        <dbReference type="SAM" id="MobiDB-lite"/>
    </source>
</evidence>
<keyword evidence="4" id="KW-1185">Reference proteome</keyword>
<dbReference type="Proteomes" id="UP001219525">
    <property type="component" value="Unassembled WGS sequence"/>
</dbReference>
<gene>
    <name evidence="3" type="ORF">GGX14DRAFT_402060</name>
</gene>
<reference evidence="3" key="1">
    <citation type="submission" date="2023-03" db="EMBL/GenBank/DDBJ databases">
        <title>Massive genome expansion in bonnet fungi (Mycena s.s.) driven by repeated elements and novel gene families across ecological guilds.</title>
        <authorList>
            <consortium name="Lawrence Berkeley National Laboratory"/>
            <person name="Harder C.B."/>
            <person name="Miyauchi S."/>
            <person name="Viragh M."/>
            <person name="Kuo A."/>
            <person name="Thoen E."/>
            <person name="Andreopoulos B."/>
            <person name="Lu D."/>
            <person name="Skrede I."/>
            <person name="Drula E."/>
            <person name="Henrissat B."/>
            <person name="Morin E."/>
            <person name="Kohler A."/>
            <person name="Barry K."/>
            <person name="LaButti K."/>
            <person name="Morin E."/>
            <person name="Salamov A."/>
            <person name="Lipzen A."/>
            <person name="Mereny Z."/>
            <person name="Hegedus B."/>
            <person name="Baldrian P."/>
            <person name="Stursova M."/>
            <person name="Weitz H."/>
            <person name="Taylor A."/>
            <person name="Grigoriev I.V."/>
            <person name="Nagy L.G."/>
            <person name="Martin F."/>
            <person name="Kauserud H."/>
        </authorList>
    </citation>
    <scope>NUCLEOTIDE SEQUENCE</scope>
    <source>
        <strain evidence="3">9144</strain>
    </source>
</reference>
<feature type="region of interest" description="Disordered" evidence="1">
    <location>
        <begin position="118"/>
        <end position="151"/>
    </location>
</feature>
<comment type="caution">
    <text evidence="3">The sequence shown here is derived from an EMBL/GenBank/DDBJ whole genome shotgun (WGS) entry which is preliminary data.</text>
</comment>
<sequence>MSMRIDSTQSREQGQLLGAARILVLPFSVFFWRVLAFDRGRSTRLRRGIIDRLASEESACFLSHLESLKNLCVFPGVLRCFRVIRRTVPTPGSQHAAATHRTSRPPLSHAARNLALARSPHAPRKALDHRPLPIRRPGSVRPLASRRTHPSSAARRLLLGARQPDSHFLLPARRFTLAARFHPRAARQSPIAARFPPSTHLPTAAACRALWMLACLEARPTTVESVTGARAEGADLYMSACSIMAPSTQHMNQLPEPDAPRPQCPVHLVHPKTSSPCTTHRQFQRRDARGGPHLHRLFMYADVEGSCGGQRRGRINRDDRYNEARVHSNYCSLWEYMWRLRRWTPGSMEWPSELRDCSISNHNFVVYVIVVRHHQNSGGT</sequence>
<organism evidence="3 4">
    <name type="scientific">Mycena pura</name>
    <dbReference type="NCBI Taxonomy" id="153505"/>
    <lineage>
        <taxon>Eukaryota</taxon>
        <taxon>Fungi</taxon>
        <taxon>Dikarya</taxon>
        <taxon>Basidiomycota</taxon>
        <taxon>Agaricomycotina</taxon>
        <taxon>Agaricomycetes</taxon>
        <taxon>Agaricomycetidae</taxon>
        <taxon>Agaricales</taxon>
        <taxon>Marasmiineae</taxon>
        <taxon>Mycenaceae</taxon>
        <taxon>Mycena</taxon>
    </lineage>
</organism>
<keyword evidence="2" id="KW-0472">Membrane</keyword>
<keyword evidence="2" id="KW-0812">Transmembrane</keyword>
<evidence type="ECO:0000313" key="3">
    <source>
        <dbReference type="EMBL" id="KAJ7198359.1"/>
    </source>
</evidence>
<dbReference type="AlphaFoldDB" id="A0AAD6UZU6"/>
<protein>
    <submittedName>
        <fullName evidence="3">Uncharacterized protein</fullName>
    </submittedName>
</protein>
<feature type="transmembrane region" description="Helical" evidence="2">
    <location>
        <begin position="16"/>
        <end position="37"/>
    </location>
</feature>
<proteinExistence type="predicted"/>
<accession>A0AAD6UZU6</accession>